<feature type="transmembrane region" description="Helical" evidence="1">
    <location>
        <begin position="32"/>
        <end position="52"/>
    </location>
</feature>
<keyword evidence="3" id="KW-1185">Reference proteome</keyword>
<keyword evidence="1" id="KW-1133">Transmembrane helix</keyword>
<keyword evidence="1" id="KW-0472">Membrane</keyword>
<evidence type="ECO:0000313" key="3">
    <source>
        <dbReference type="Proteomes" id="UP000185744"/>
    </source>
</evidence>
<protein>
    <submittedName>
        <fullName evidence="2">Uncharacterized protein</fullName>
    </submittedName>
</protein>
<gene>
    <name evidence="2" type="ORF">BTN85_1114</name>
</gene>
<keyword evidence="1" id="KW-0812">Transmembrane</keyword>
<evidence type="ECO:0000313" key="2">
    <source>
        <dbReference type="EMBL" id="OKY78617.1"/>
    </source>
</evidence>
<comment type="caution">
    <text evidence="2">The sequence shown here is derived from an EMBL/GenBank/DDBJ whole genome shotgun (WGS) entry which is preliminary data.</text>
</comment>
<sequence>MSQIRDLFLFIILVAFLDLFVPFVFLKGLGSFFGSYLFWVLLTLVVLVYGRFKMKGWGRVR</sequence>
<reference evidence="2" key="1">
    <citation type="submission" date="2016-12" db="EMBL/GenBank/DDBJ databases">
        <title>Discovery of methanogenic haloarchaea.</title>
        <authorList>
            <person name="Sorokin D.Y."/>
            <person name="Makarova K.S."/>
            <person name="Abbas B."/>
            <person name="Ferrer M."/>
            <person name="Golyshin P.N."/>
        </authorList>
    </citation>
    <scope>NUCLEOTIDE SEQUENCE [LARGE SCALE GENOMIC DNA]</scope>
    <source>
        <strain evidence="2">HMET1</strain>
    </source>
</reference>
<evidence type="ECO:0000256" key="1">
    <source>
        <dbReference type="SAM" id="Phobius"/>
    </source>
</evidence>
<dbReference type="EMBL" id="MSDW01000001">
    <property type="protein sequence ID" value="OKY78617.1"/>
    <property type="molecule type" value="Genomic_DNA"/>
</dbReference>
<name>A0A1Q6DW94_METT1</name>
<dbReference type="Proteomes" id="UP000185744">
    <property type="component" value="Unassembled WGS sequence"/>
</dbReference>
<feature type="transmembrane region" description="Helical" evidence="1">
    <location>
        <begin position="7"/>
        <end position="26"/>
    </location>
</feature>
<dbReference type="AlphaFoldDB" id="A0A1Q6DW94"/>
<dbReference type="InParanoid" id="A0A1Q6DW94"/>
<accession>A0A1Q6DW94</accession>
<organism evidence="2 3">
    <name type="scientific">Methanohalarchaeum thermophilum</name>
    <dbReference type="NCBI Taxonomy" id="1903181"/>
    <lineage>
        <taxon>Archaea</taxon>
        <taxon>Methanobacteriati</taxon>
        <taxon>Methanobacteriota</taxon>
        <taxon>Methanonatronarchaeia</taxon>
        <taxon>Methanonatronarchaeales</taxon>
        <taxon>Methanonatronarchaeaceae</taxon>
        <taxon>Candidatus Methanohalarchaeum</taxon>
    </lineage>
</organism>
<proteinExistence type="predicted"/>